<dbReference type="EC" id="5.1.3.3" evidence="4"/>
<dbReference type="GO" id="GO:0005737">
    <property type="term" value="C:cytoplasm"/>
    <property type="evidence" value="ECO:0007669"/>
    <property type="project" value="TreeGrafter"/>
</dbReference>
<comment type="similarity">
    <text evidence="3">Belongs to the aldose epimerase family.</text>
</comment>
<accession>A0A7K1FIU9</accession>
<dbReference type="GO" id="GO:0004034">
    <property type="term" value="F:aldose 1-epimerase activity"/>
    <property type="evidence" value="ECO:0007669"/>
    <property type="project" value="UniProtKB-EC"/>
</dbReference>
<evidence type="ECO:0000256" key="7">
    <source>
        <dbReference type="ARBA" id="ARBA00023277"/>
    </source>
</evidence>
<dbReference type="InterPro" id="IPR008183">
    <property type="entry name" value="Aldose_1/G6P_1-epimerase"/>
</dbReference>
<dbReference type="NCBIfam" id="NF008277">
    <property type="entry name" value="PRK11055.1"/>
    <property type="match status" value="1"/>
</dbReference>
<proteinExistence type="inferred from homology"/>
<dbReference type="PROSITE" id="PS00545">
    <property type="entry name" value="ALDOSE_1_EPIMERASE"/>
    <property type="match status" value="1"/>
</dbReference>
<feature type="active site" description="Proton donor" evidence="10">
    <location>
        <position position="144"/>
    </location>
</feature>
<evidence type="ECO:0000256" key="10">
    <source>
        <dbReference type="PIRSR" id="PIRSR005096-1"/>
    </source>
</evidence>
<feature type="binding site" evidence="12">
    <location>
        <begin position="144"/>
        <end position="146"/>
    </location>
    <ligand>
        <name>beta-D-galactose</name>
        <dbReference type="ChEBI" id="CHEBI:27667"/>
    </ligand>
</feature>
<reference evidence="13 14" key="1">
    <citation type="submission" date="2019-11" db="EMBL/GenBank/DDBJ databases">
        <authorList>
            <person name="Jiang L.-Q."/>
        </authorList>
    </citation>
    <scope>NUCLEOTIDE SEQUENCE [LARGE SCALE GENOMIC DNA]</scope>
    <source>
        <strain evidence="13 14">YIM 132087</strain>
    </source>
</reference>
<dbReference type="PANTHER" id="PTHR10091">
    <property type="entry name" value="ALDOSE-1-EPIMERASE"/>
    <property type="match status" value="1"/>
</dbReference>
<evidence type="ECO:0000256" key="6">
    <source>
        <dbReference type="ARBA" id="ARBA00023235"/>
    </source>
</evidence>
<protein>
    <recommendedName>
        <fullName evidence="5">Aldose 1-epimerase</fullName>
        <ecNumber evidence="4">5.1.3.3</ecNumber>
    </recommendedName>
    <alternativeName>
        <fullName evidence="9">Galactose mutarotase</fullName>
    </alternativeName>
    <alternativeName>
        <fullName evidence="8">Type-1 mutarotase</fullName>
    </alternativeName>
</protein>
<dbReference type="UniPathway" id="UPA00242"/>
<evidence type="ECO:0000256" key="12">
    <source>
        <dbReference type="PIRSR" id="PIRSR005096-3"/>
    </source>
</evidence>
<evidence type="ECO:0000313" key="13">
    <source>
        <dbReference type="EMBL" id="MTD13996.1"/>
    </source>
</evidence>
<dbReference type="PIRSF" id="PIRSF005096">
    <property type="entry name" value="GALM"/>
    <property type="match status" value="1"/>
</dbReference>
<keyword evidence="14" id="KW-1185">Reference proteome</keyword>
<evidence type="ECO:0000256" key="1">
    <source>
        <dbReference type="ARBA" id="ARBA00001614"/>
    </source>
</evidence>
<dbReference type="InterPro" id="IPR015443">
    <property type="entry name" value="Aldose_1-epimerase"/>
</dbReference>
<dbReference type="AlphaFoldDB" id="A0A7K1FIU9"/>
<dbReference type="InterPro" id="IPR047215">
    <property type="entry name" value="Galactose_mutarotase-like"/>
</dbReference>
<comment type="caution">
    <text evidence="13">The sequence shown here is derived from an EMBL/GenBank/DDBJ whole genome shotgun (WGS) entry which is preliminary data.</text>
</comment>
<dbReference type="InterPro" id="IPR011013">
    <property type="entry name" value="Gal_mutarotase_sf_dom"/>
</dbReference>
<keyword evidence="7" id="KW-0119">Carbohydrate metabolism</keyword>
<dbReference type="PANTHER" id="PTHR10091:SF0">
    <property type="entry name" value="GALACTOSE MUTAROTASE"/>
    <property type="match status" value="1"/>
</dbReference>
<evidence type="ECO:0000256" key="2">
    <source>
        <dbReference type="ARBA" id="ARBA00005028"/>
    </source>
</evidence>
<dbReference type="InterPro" id="IPR018052">
    <property type="entry name" value="Ald1_epimerase_CS"/>
</dbReference>
<dbReference type="Proteomes" id="UP000460221">
    <property type="component" value="Unassembled WGS sequence"/>
</dbReference>
<comment type="pathway">
    <text evidence="2">Carbohydrate metabolism; hexose metabolism.</text>
</comment>
<dbReference type="Pfam" id="PF01263">
    <property type="entry name" value="Aldose_epim"/>
    <property type="match status" value="1"/>
</dbReference>
<comment type="catalytic activity">
    <reaction evidence="1">
        <text>alpha-D-glucose = beta-D-glucose</text>
        <dbReference type="Rhea" id="RHEA:10264"/>
        <dbReference type="ChEBI" id="CHEBI:15903"/>
        <dbReference type="ChEBI" id="CHEBI:17925"/>
        <dbReference type="EC" id="5.1.3.3"/>
    </reaction>
</comment>
<evidence type="ECO:0000313" key="14">
    <source>
        <dbReference type="Proteomes" id="UP000460221"/>
    </source>
</evidence>
<dbReference type="CDD" id="cd09019">
    <property type="entry name" value="galactose_mutarotase_like"/>
    <property type="match status" value="1"/>
</dbReference>
<evidence type="ECO:0000256" key="4">
    <source>
        <dbReference type="ARBA" id="ARBA00013185"/>
    </source>
</evidence>
<feature type="binding site" evidence="11">
    <location>
        <position position="215"/>
    </location>
    <ligand>
        <name>beta-D-galactose</name>
        <dbReference type="ChEBI" id="CHEBI:27667"/>
    </ligand>
</feature>
<dbReference type="EMBL" id="WLYK01000001">
    <property type="protein sequence ID" value="MTD13996.1"/>
    <property type="molecule type" value="Genomic_DNA"/>
</dbReference>
<gene>
    <name evidence="13" type="ORF">GIS00_08570</name>
</gene>
<evidence type="ECO:0000256" key="3">
    <source>
        <dbReference type="ARBA" id="ARBA00006206"/>
    </source>
</evidence>
<feature type="active site" description="Proton acceptor" evidence="10">
    <location>
        <position position="276"/>
    </location>
</feature>
<dbReference type="GO" id="GO:0030246">
    <property type="term" value="F:carbohydrate binding"/>
    <property type="evidence" value="ECO:0007669"/>
    <property type="project" value="InterPro"/>
</dbReference>
<dbReference type="GO" id="GO:0006006">
    <property type="term" value="P:glucose metabolic process"/>
    <property type="evidence" value="ECO:0007669"/>
    <property type="project" value="TreeGrafter"/>
</dbReference>
<keyword evidence="6 13" id="KW-0413">Isomerase</keyword>
<evidence type="ECO:0000256" key="11">
    <source>
        <dbReference type="PIRSR" id="PIRSR005096-2"/>
    </source>
</evidence>
<dbReference type="SUPFAM" id="SSF74650">
    <property type="entry name" value="Galactose mutarotase-like"/>
    <property type="match status" value="1"/>
</dbReference>
<dbReference type="GO" id="GO:0033499">
    <property type="term" value="P:galactose catabolic process via UDP-galactose, Leloir pathway"/>
    <property type="evidence" value="ECO:0007669"/>
    <property type="project" value="TreeGrafter"/>
</dbReference>
<evidence type="ECO:0000256" key="8">
    <source>
        <dbReference type="ARBA" id="ARBA00032300"/>
    </source>
</evidence>
<feature type="binding site" evidence="12">
    <location>
        <begin position="48"/>
        <end position="49"/>
    </location>
    <ligand>
        <name>beta-D-galactose</name>
        <dbReference type="ChEBI" id="CHEBI:27667"/>
    </ligand>
</feature>
<organism evidence="13 14">
    <name type="scientific">Nakamurella alba</name>
    <dbReference type="NCBI Taxonomy" id="2665158"/>
    <lineage>
        <taxon>Bacteria</taxon>
        <taxon>Bacillati</taxon>
        <taxon>Actinomycetota</taxon>
        <taxon>Actinomycetes</taxon>
        <taxon>Nakamurellales</taxon>
        <taxon>Nakamurellaceae</taxon>
        <taxon>Nakamurella</taxon>
    </lineage>
</organism>
<dbReference type="Gene3D" id="2.70.98.10">
    <property type="match status" value="1"/>
</dbReference>
<evidence type="ECO:0000256" key="5">
    <source>
        <dbReference type="ARBA" id="ARBA00014165"/>
    </source>
</evidence>
<evidence type="ECO:0000256" key="9">
    <source>
        <dbReference type="ARBA" id="ARBA00033373"/>
    </source>
</evidence>
<dbReference type="InterPro" id="IPR014718">
    <property type="entry name" value="GH-type_carb-bd"/>
</dbReference>
<name>A0A7K1FIU9_9ACTN</name>
<sequence length="311" mass="33179">MRYGARIASIRVPDRDGMPGEVAVGFDDAEGWLSDASFQGATIGRVANRIRSGRFSVDGTEVMVPCNEPAAALHGGPDGFSQHVWDLESHDDLGAVLRLRSPDGDMGFPGELDVQVALRVHGADLVIDYTATTTAPTPVNLTNHTYFNLTGTGGSVDRHLVDIAADAYLPVGAGLLPTGELAPVAGTAFDLRTPIAVGARWRAPDPQLVAGRGYDHAFVLRDGSAVAARVVEPVTGRTLTVVTDQPALQFYSGGMLDGTIRARTGLLRQGDAFCLEAQGFPDAVHHDHFPSVLLRPGQIYTQRTEYRFGVH</sequence>